<dbReference type="AlphaFoldDB" id="A0AAJ7TGL2"/>
<feature type="coiled-coil region" evidence="1">
    <location>
        <begin position="126"/>
        <end position="153"/>
    </location>
</feature>
<sequence>MNCFLLVQPRVPMSPRGVTVRLPSRAALSTGEREELSVTAERLLSRTLTVEVALETLRNAQQQEALRKASSLIDDVAARLRDDLDGAKRRLASLHGACHADGEPSSSGPLDSKFQSLVIGCALEDRRKLKKRLATLIRNVENADRAIKLLDHQYQKSSVSGTGTMTRR</sequence>
<keyword evidence="1" id="KW-0175">Coiled coil</keyword>
<dbReference type="InterPro" id="IPR037689">
    <property type="entry name" value="BAG2"/>
</dbReference>
<dbReference type="PANTHER" id="PTHR12334:SF6">
    <property type="entry name" value="BAG FAMILY MOLECULAR CHAPERONE REGULATOR 2"/>
    <property type="match status" value="1"/>
</dbReference>
<organism evidence="2 3">
    <name type="scientific">Petromyzon marinus</name>
    <name type="common">Sea lamprey</name>
    <dbReference type="NCBI Taxonomy" id="7757"/>
    <lineage>
        <taxon>Eukaryota</taxon>
        <taxon>Metazoa</taxon>
        <taxon>Chordata</taxon>
        <taxon>Craniata</taxon>
        <taxon>Vertebrata</taxon>
        <taxon>Cyclostomata</taxon>
        <taxon>Hyperoartia</taxon>
        <taxon>Petromyzontiformes</taxon>
        <taxon>Petromyzontidae</taxon>
        <taxon>Petromyzon</taxon>
    </lineage>
</organism>
<name>A0AAJ7TGL2_PETMA</name>
<proteinExistence type="predicted"/>
<protein>
    <submittedName>
        <fullName evidence="3">BAG family molecular chaperone regulator 2-like</fullName>
    </submittedName>
</protein>
<reference evidence="3" key="1">
    <citation type="submission" date="2025-08" db="UniProtKB">
        <authorList>
            <consortium name="RefSeq"/>
        </authorList>
    </citation>
    <scope>IDENTIFICATION</scope>
    <source>
        <tissue evidence="3">Sperm</tissue>
    </source>
</reference>
<dbReference type="GO" id="GO:0050821">
    <property type="term" value="P:protein stabilization"/>
    <property type="evidence" value="ECO:0007669"/>
    <property type="project" value="TreeGrafter"/>
</dbReference>
<dbReference type="CTD" id="9532"/>
<dbReference type="Proteomes" id="UP001318040">
    <property type="component" value="Chromosome 27"/>
</dbReference>
<dbReference type="GeneID" id="116946617"/>
<dbReference type="RefSeq" id="XP_032817586.1">
    <property type="nucleotide sequence ID" value="XM_032961695.1"/>
</dbReference>
<dbReference type="Gene3D" id="1.20.58.890">
    <property type="match status" value="1"/>
</dbReference>
<dbReference type="GO" id="GO:0000774">
    <property type="term" value="F:adenyl-nucleotide exchange factor activity"/>
    <property type="evidence" value="ECO:0007669"/>
    <property type="project" value="InterPro"/>
</dbReference>
<dbReference type="GO" id="GO:0051087">
    <property type="term" value="F:protein-folding chaperone binding"/>
    <property type="evidence" value="ECO:0007669"/>
    <property type="project" value="InterPro"/>
</dbReference>
<dbReference type="KEGG" id="pmrn:116946617"/>
<dbReference type="PANTHER" id="PTHR12334">
    <property type="entry name" value="BAG FAMILY MOLECULAR CHAPERONE REGULATOR 2"/>
    <property type="match status" value="1"/>
</dbReference>
<evidence type="ECO:0000313" key="2">
    <source>
        <dbReference type="Proteomes" id="UP001318040"/>
    </source>
</evidence>
<evidence type="ECO:0000256" key="1">
    <source>
        <dbReference type="SAM" id="Coils"/>
    </source>
</evidence>
<gene>
    <name evidence="3" type="primary">LOC116946617</name>
</gene>
<keyword evidence="2" id="KW-1185">Reference proteome</keyword>
<evidence type="ECO:0000313" key="3">
    <source>
        <dbReference type="RefSeq" id="XP_032817586.1"/>
    </source>
</evidence>
<accession>A0AAJ7TGL2</accession>